<dbReference type="Gene3D" id="3.40.50.720">
    <property type="entry name" value="NAD(P)-binding Rossmann-like Domain"/>
    <property type="match status" value="1"/>
</dbReference>
<dbReference type="SUPFAM" id="SSF52210">
    <property type="entry name" value="Succinyl-CoA synthetase domains"/>
    <property type="match status" value="1"/>
</dbReference>
<evidence type="ECO:0000256" key="2">
    <source>
        <dbReference type="ARBA" id="ARBA00022741"/>
    </source>
</evidence>
<organism evidence="5 6">
    <name type="scientific">Ceraceosorus guamensis</name>
    <dbReference type="NCBI Taxonomy" id="1522189"/>
    <lineage>
        <taxon>Eukaryota</taxon>
        <taxon>Fungi</taxon>
        <taxon>Dikarya</taxon>
        <taxon>Basidiomycota</taxon>
        <taxon>Ustilaginomycotina</taxon>
        <taxon>Exobasidiomycetes</taxon>
        <taxon>Ceraceosorales</taxon>
        <taxon>Ceraceosoraceae</taxon>
        <taxon>Ceraceosorus</taxon>
    </lineage>
</organism>
<dbReference type="SUPFAM" id="SSF51735">
    <property type="entry name" value="NAD(P)-binding Rossmann-fold domains"/>
    <property type="match status" value="1"/>
</dbReference>
<reference evidence="5 6" key="1">
    <citation type="journal article" date="2018" name="Mol. Biol. Evol.">
        <title>Broad Genomic Sampling Reveals a Smut Pathogenic Ancestry of the Fungal Clade Ustilaginomycotina.</title>
        <authorList>
            <person name="Kijpornyongpan T."/>
            <person name="Mondo S.J."/>
            <person name="Barry K."/>
            <person name="Sandor L."/>
            <person name="Lee J."/>
            <person name="Lipzen A."/>
            <person name="Pangilinan J."/>
            <person name="LaButti K."/>
            <person name="Hainaut M."/>
            <person name="Henrissat B."/>
            <person name="Grigoriev I.V."/>
            <person name="Spatafora J.W."/>
            <person name="Aime M.C."/>
        </authorList>
    </citation>
    <scope>NUCLEOTIDE SEQUENCE [LARGE SCALE GENOMIC DNA]</scope>
    <source>
        <strain evidence="5 6">MCA 4658</strain>
    </source>
</reference>
<keyword evidence="1" id="KW-0436">Ligase</keyword>
<proteinExistence type="predicted"/>
<dbReference type="PIRSF" id="PIRSF001553">
    <property type="entry name" value="SucCS_alpha"/>
    <property type="match status" value="1"/>
</dbReference>
<dbReference type="InterPro" id="IPR003781">
    <property type="entry name" value="CoA-bd"/>
</dbReference>
<dbReference type="Pfam" id="PF00549">
    <property type="entry name" value="Ligase_CoA"/>
    <property type="match status" value="1"/>
</dbReference>
<evidence type="ECO:0000313" key="5">
    <source>
        <dbReference type="EMBL" id="PWN39039.1"/>
    </source>
</evidence>
<evidence type="ECO:0000256" key="3">
    <source>
        <dbReference type="PIRSR" id="PIRSR001553-1"/>
    </source>
</evidence>
<keyword evidence="2" id="KW-0547">Nucleotide-binding</keyword>
<dbReference type="InterPro" id="IPR036291">
    <property type="entry name" value="NAD(P)-bd_dom_sf"/>
</dbReference>
<evidence type="ECO:0000259" key="4">
    <source>
        <dbReference type="SMART" id="SM00881"/>
    </source>
</evidence>
<dbReference type="Proteomes" id="UP000245783">
    <property type="component" value="Unassembled WGS sequence"/>
</dbReference>
<feature type="active site" description="Tele-phosphohistidine intermediate" evidence="3">
    <location>
        <position position="282"/>
    </location>
</feature>
<accession>A0A316VN33</accession>
<dbReference type="GeneID" id="37037617"/>
<dbReference type="GO" id="GO:0004776">
    <property type="term" value="F:succinate-CoA ligase (GDP-forming) activity"/>
    <property type="evidence" value="ECO:0007669"/>
    <property type="project" value="TreeGrafter"/>
</dbReference>
<dbReference type="GO" id="GO:0000166">
    <property type="term" value="F:nucleotide binding"/>
    <property type="evidence" value="ECO:0007669"/>
    <property type="project" value="UniProtKB-KW"/>
</dbReference>
<dbReference type="AlphaFoldDB" id="A0A316VN33"/>
<gene>
    <name evidence="5" type="ORF">IE81DRAFT_343597</name>
</gene>
<name>A0A316VN33_9BASI</name>
<dbReference type="InterPro" id="IPR005811">
    <property type="entry name" value="SUCC_ACL_C"/>
</dbReference>
<dbReference type="InterPro" id="IPR016102">
    <property type="entry name" value="Succinyl-CoA_synth-like"/>
</dbReference>
<dbReference type="PRINTS" id="PR01798">
    <property type="entry name" value="SCOASYNTHASE"/>
</dbReference>
<dbReference type="OrthoDB" id="1664372at2759"/>
<dbReference type="GO" id="GO:0006099">
    <property type="term" value="P:tricarboxylic acid cycle"/>
    <property type="evidence" value="ECO:0007669"/>
    <property type="project" value="TreeGrafter"/>
</dbReference>
<evidence type="ECO:0000256" key="1">
    <source>
        <dbReference type="ARBA" id="ARBA00022598"/>
    </source>
</evidence>
<dbReference type="Pfam" id="PF02629">
    <property type="entry name" value="CoA_binding"/>
    <property type="match status" value="1"/>
</dbReference>
<dbReference type="GO" id="GO:0004775">
    <property type="term" value="F:succinate-CoA ligase (ADP-forming) activity"/>
    <property type="evidence" value="ECO:0007669"/>
    <property type="project" value="TreeGrafter"/>
</dbReference>
<sequence length="343" mass="36407">MASYRSTIPHLGLTSTSRILVQNLTGRSATMHARLSIANRTNIVAGTTSAKNIAKFSQGVTGGAVTHPELKIPLHTTVRDAIAAHKEETGNHNYDATAVFVPPQGAADAILEAIENEIPLIVSVAEGIPTRDQFRVMAALHSQSKSRLVGANSPGYTCAYGPRLGIAPVAAALPGCIGIAARSGTLSYEAMGATKDIGIGQSYILGLGGDLYPGTRMDEALEFLLSDPTTSGIVLLGEVGGTMEEDVASYLHSLRPEQRGHKPIVGFIAGRGVPQGLRNYGHAGAFWTDNAGDADSKRRMWKDAGIIVVDRVGDTATAVRDELCRLRQLPDEVNYELRTGKKR</sequence>
<feature type="domain" description="CoA-binding" evidence="4">
    <location>
        <begin position="12"/>
        <end position="128"/>
    </location>
</feature>
<dbReference type="InterPro" id="IPR005810">
    <property type="entry name" value="CoA_lig_alpha"/>
</dbReference>
<dbReference type="RefSeq" id="XP_025366199.1">
    <property type="nucleotide sequence ID" value="XM_025515747.1"/>
</dbReference>
<dbReference type="EMBL" id="KZ819502">
    <property type="protein sequence ID" value="PWN39039.1"/>
    <property type="molecule type" value="Genomic_DNA"/>
</dbReference>
<keyword evidence="6" id="KW-1185">Reference proteome</keyword>
<dbReference type="Gene3D" id="3.40.50.261">
    <property type="entry name" value="Succinyl-CoA synthetase domains"/>
    <property type="match status" value="1"/>
</dbReference>
<evidence type="ECO:0000313" key="6">
    <source>
        <dbReference type="Proteomes" id="UP000245783"/>
    </source>
</evidence>
<dbReference type="GO" id="GO:0009361">
    <property type="term" value="C:succinate-CoA ligase complex (ADP-forming)"/>
    <property type="evidence" value="ECO:0007669"/>
    <property type="project" value="TreeGrafter"/>
</dbReference>
<dbReference type="STRING" id="1522189.A0A316VN33"/>
<dbReference type="SMART" id="SM00881">
    <property type="entry name" value="CoA_binding"/>
    <property type="match status" value="1"/>
</dbReference>
<protein>
    <submittedName>
        <fullName evidence="5">Succinyl-CoA synthetase-like protein</fullName>
    </submittedName>
</protein>
<dbReference type="PANTHER" id="PTHR11117:SF2">
    <property type="entry name" value="SUCCINATE--COA LIGASE [ADP_GDP-FORMING] SUBUNIT ALPHA, MITOCHONDRIAL"/>
    <property type="match status" value="1"/>
</dbReference>
<dbReference type="InParanoid" id="A0A316VN33"/>
<dbReference type="GO" id="GO:0005739">
    <property type="term" value="C:mitochondrion"/>
    <property type="evidence" value="ECO:0007669"/>
    <property type="project" value="TreeGrafter"/>
</dbReference>
<dbReference type="PANTHER" id="PTHR11117">
    <property type="entry name" value="SUCCINYL-COA LIGASE SUBUNIT ALPHA"/>
    <property type="match status" value="1"/>
</dbReference>